<reference evidence="2" key="1">
    <citation type="submission" date="2018-05" db="EMBL/GenBank/DDBJ databases">
        <authorList>
            <person name="Lanie J.A."/>
            <person name="Ng W.-L."/>
            <person name="Kazmierczak K.M."/>
            <person name="Andrzejewski T.M."/>
            <person name="Davidsen T.M."/>
            <person name="Wayne K.J."/>
            <person name="Tettelin H."/>
            <person name="Glass J.I."/>
            <person name="Rusch D."/>
            <person name="Podicherti R."/>
            <person name="Tsui H.-C.T."/>
            <person name="Winkler M.E."/>
        </authorList>
    </citation>
    <scope>NUCLEOTIDE SEQUENCE</scope>
</reference>
<dbReference type="SUPFAM" id="SSF48498">
    <property type="entry name" value="Tetracyclin repressor-like, C-terminal domain"/>
    <property type="match status" value="1"/>
</dbReference>
<dbReference type="Gene3D" id="1.10.357.10">
    <property type="entry name" value="Tetracycline Repressor, domain 2"/>
    <property type="match status" value="1"/>
</dbReference>
<organism evidence="2">
    <name type="scientific">marine metagenome</name>
    <dbReference type="NCBI Taxonomy" id="408172"/>
    <lineage>
        <taxon>unclassified sequences</taxon>
        <taxon>metagenomes</taxon>
        <taxon>ecological metagenomes</taxon>
    </lineage>
</organism>
<gene>
    <name evidence="2" type="ORF">METZ01_LOCUS192987</name>
</gene>
<dbReference type="InterPro" id="IPR036271">
    <property type="entry name" value="Tet_transcr_reg_TetR-rel_C_sf"/>
</dbReference>
<dbReference type="EMBL" id="UINC01040364">
    <property type="protein sequence ID" value="SVB40133.1"/>
    <property type="molecule type" value="Genomic_DNA"/>
</dbReference>
<feature type="non-terminal residue" evidence="2">
    <location>
        <position position="1"/>
    </location>
</feature>
<dbReference type="Pfam" id="PF17932">
    <property type="entry name" value="TetR_C_24"/>
    <property type="match status" value="1"/>
</dbReference>
<name>A0A382DR67_9ZZZZ</name>
<accession>A0A382DR67</accession>
<dbReference type="AlphaFoldDB" id="A0A382DR67"/>
<sequence length="114" mass="12590">HSVFFKEFRSLSDDRKEIIQGTGHAYSLFLQSIIDEGQKIGQIDQNLDSKLATAGIVGMLNSMSFWYHDGGSWGPESIGSQFAEQVVLGLVKEEYLATTGGRKALLEAIHEELT</sequence>
<protein>
    <recommendedName>
        <fullName evidence="1">HTH-type transcriptional repressor KstR2 C-terminal domain-containing protein</fullName>
    </recommendedName>
</protein>
<evidence type="ECO:0000259" key="1">
    <source>
        <dbReference type="Pfam" id="PF17932"/>
    </source>
</evidence>
<feature type="domain" description="HTH-type transcriptional repressor KstR2 C-terminal" evidence="1">
    <location>
        <begin position="2"/>
        <end position="89"/>
    </location>
</feature>
<proteinExistence type="predicted"/>
<evidence type="ECO:0000313" key="2">
    <source>
        <dbReference type="EMBL" id="SVB40133.1"/>
    </source>
</evidence>
<dbReference type="InterPro" id="IPR041490">
    <property type="entry name" value="KstR2_TetR_C"/>
</dbReference>